<reference evidence="1 2" key="1">
    <citation type="submission" date="2017-09" db="EMBL/GenBank/DDBJ databases">
        <title>Large-scale bioinformatics analysis of Bacillus genomes uncovers conserved roles of natural products in bacterial physiology.</title>
        <authorList>
            <consortium name="Agbiome Team Llc"/>
            <person name="Bleich R.M."/>
            <person name="Grubbs K.J."/>
            <person name="Santa Maria K.C."/>
            <person name="Allen S.E."/>
            <person name="Farag S."/>
            <person name="Shank E.A."/>
            <person name="Bowers A."/>
        </authorList>
    </citation>
    <scope>NUCLEOTIDE SEQUENCE [LARGE SCALE GENOMIC DNA]</scope>
    <source>
        <strain evidence="1 2">AFS009893</strain>
    </source>
</reference>
<dbReference type="EMBL" id="NUDP01000261">
    <property type="protein sequence ID" value="PEM59470.1"/>
    <property type="molecule type" value="Genomic_DNA"/>
</dbReference>
<comment type="caution">
    <text evidence="1">The sequence shown here is derived from an EMBL/GenBank/DDBJ whole genome shotgun (WGS) entry which is preliminary data.</text>
</comment>
<sequence>MRSFHISNSYVITLDKYLAYLCAESKKEKKIPAGITKRQVKYLNHNVEQNYRCIRKLFKVFVLFSE</sequence>
<name>A0A2B4MSF3_9BACI</name>
<dbReference type="Proteomes" id="UP000219775">
    <property type="component" value="Unassembled WGS sequence"/>
</dbReference>
<accession>A0A2B4MSF3</accession>
<organism evidence="1 2">
    <name type="scientific">Bacillus pseudomycoides</name>
    <dbReference type="NCBI Taxonomy" id="64104"/>
    <lineage>
        <taxon>Bacteria</taxon>
        <taxon>Bacillati</taxon>
        <taxon>Bacillota</taxon>
        <taxon>Bacilli</taxon>
        <taxon>Bacillales</taxon>
        <taxon>Bacillaceae</taxon>
        <taxon>Bacillus</taxon>
        <taxon>Bacillus cereus group</taxon>
    </lineage>
</organism>
<evidence type="ECO:0000313" key="1">
    <source>
        <dbReference type="EMBL" id="PEM59470.1"/>
    </source>
</evidence>
<evidence type="ECO:0000313" key="2">
    <source>
        <dbReference type="Proteomes" id="UP000219775"/>
    </source>
</evidence>
<protein>
    <submittedName>
        <fullName evidence="1">Uncharacterized protein</fullName>
    </submittedName>
</protein>
<dbReference type="AlphaFoldDB" id="A0A2B4MSF3"/>
<proteinExistence type="predicted"/>
<gene>
    <name evidence="1" type="ORF">CN613_28330</name>
</gene>